<gene>
    <name evidence="6" type="ORF">CCZ37_04365</name>
</gene>
<dbReference type="Pfam" id="PF00126">
    <property type="entry name" value="HTH_1"/>
    <property type="match status" value="1"/>
</dbReference>
<dbReference type="PANTHER" id="PTHR30118">
    <property type="entry name" value="HTH-TYPE TRANSCRIPTIONAL REGULATOR LEUO-RELATED"/>
    <property type="match status" value="1"/>
</dbReference>
<dbReference type="Gene3D" id="1.10.10.10">
    <property type="entry name" value="Winged helix-like DNA-binding domain superfamily/Winged helix DNA-binding domain"/>
    <property type="match status" value="1"/>
</dbReference>
<dbReference type="CDD" id="cd08417">
    <property type="entry name" value="PBP2_Nitroaromatics_like"/>
    <property type="match status" value="1"/>
</dbReference>
<keyword evidence="7" id="KW-1185">Reference proteome</keyword>
<evidence type="ECO:0000313" key="6">
    <source>
        <dbReference type="EMBL" id="ASU23531.1"/>
    </source>
</evidence>
<dbReference type="InterPro" id="IPR037402">
    <property type="entry name" value="YidZ_PBP2"/>
</dbReference>
<keyword evidence="4" id="KW-0804">Transcription</keyword>
<feature type="domain" description="HTH lysR-type" evidence="5">
    <location>
        <begin position="6"/>
        <end position="63"/>
    </location>
</feature>
<protein>
    <submittedName>
        <fullName evidence="6">LysR family transcriptional regulator</fullName>
    </submittedName>
</protein>
<evidence type="ECO:0000256" key="1">
    <source>
        <dbReference type="ARBA" id="ARBA00009437"/>
    </source>
</evidence>
<dbReference type="GO" id="GO:0003700">
    <property type="term" value="F:DNA-binding transcription factor activity"/>
    <property type="evidence" value="ECO:0007669"/>
    <property type="project" value="InterPro"/>
</dbReference>
<keyword evidence="3" id="KW-0238">DNA-binding</keyword>
<dbReference type="Gene3D" id="3.40.190.10">
    <property type="entry name" value="Periplasmic binding protein-like II"/>
    <property type="match status" value="2"/>
</dbReference>
<dbReference type="InterPro" id="IPR036390">
    <property type="entry name" value="WH_DNA-bd_sf"/>
</dbReference>
<dbReference type="InterPro" id="IPR050389">
    <property type="entry name" value="LysR-type_TF"/>
</dbReference>
<evidence type="ECO:0000256" key="2">
    <source>
        <dbReference type="ARBA" id="ARBA00023015"/>
    </source>
</evidence>
<proteinExistence type="inferred from homology"/>
<evidence type="ECO:0000313" key="7">
    <source>
        <dbReference type="Proteomes" id="UP000215148"/>
    </source>
</evidence>
<evidence type="ECO:0000259" key="5">
    <source>
        <dbReference type="PROSITE" id="PS50931"/>
    </source>
</evidence>
<dbReference type="InterPro" id="IPR005119">
    <property type="entry name" value="LysR_subst-bd"/>
</dbReference>
<sequence>MDISQVDINSLLILKSLLEEKHVSNTALRMNVSQSSVSRALQKMRTLFSDELLVRTHSGYELTPKASNIKQDINLVINSLEVLVNKQSFTPQTTTSTVRFFGLQPQINTLMPTVISEIRCQAPKMTISIDTTAKRHFEALIAGDVHFVLSAHQPPSSDQNLYRMTVAKREFKLLMSREHPLAEQTLSADKLLHCCFGQISLQGEKTLSFEHKFIELGLVDKKNRLSVPVLLSHFSSAANIAATSDIIFHLPAAYADEACLDSRLITREVPSELRLEFTSVYLYWHKRFHDDAMCEWVRSIFKQYYVEDHTENLIIA</sequence>
<dbReference type="SUPFAM" id="SSF53850">
    <property type="entry name" value="Periplasmic binding protein-like II"/>
    <property type="match status" value="1"/>
</dbReference>
<dbReference type="Proteomes" id="UP000215148">
    <property type="component" value="Chromosome 1"/>
</dbReference>
<dbReference type="GO" id="GO:0003677">
    <property type="term" value="F:DNA binding"/>
    <property type="evidence" value="ECO:0007669"/>
    <property type="project" value="UniProtKB-KW"/>
</dbReference>
<dbReference type="PROSITE" id="PS50931">
    <property type="entry name" value="HTH_LYSR"/>
    <property type="match status" value="1"/>
</dbReference>
<keyword evidence="2" id="KW-0805">Transcription regulation</keyword>
<accession>A0A223N101</accession>
<reference evidence="6 7" key="1">
    <citation type="submission" date="2017-08" db="EMBL/GenBank/DDBJ databases">
        <title>The Vibrio qinghaiensis sp.-Q67 is a luminous bacteria isolated firstly from Qinghai lake, Qinghai province, China, which has been proved to be very sensitive to detect environmental and food pollutants. Therefore, complete genome analysis of V. qinghaiensis sp.-Q67 highlights the potential application of this strain on detection of hazards in the contaminated environments.</title>
        <authorList>
            <person name="Gong L."/>
        </authorList>
    </citation>
    <scope>NUCLEOTIDE SEQUENCE [LARGE SCALE GENOMIC DNA]</scope>
    <source>
        <strain evidence="6 7">Q67</strain>
    </source>
</reference>
<dbReference type="SUPFAM" id="SSF46785">
    <property type="entry name" value="Winged helix' DNA-binding domain"/>
    <property type="match status" value="1"/>
</dbReference>
<dbReference type="AlphaFoldDB" id="A0A223N101"/>
<comment type="similarity">
    <text evidence="1">Belongs to the LysR transcriptional regulatory family.</text>
</comment>
<dbReference type="InterPro" id="IPR000847">
    <property type="entry name" value="LysR_HTH_N"/>
</dbReference>
<name>A0A223N101_9VIBR</name>
<dbReference type="RefSeq" id="WP_094500791.1">
    <property type="nucleotide sequence ID" value="NZ_CAWNHI010000001.1"/>
</dbReference>
<dbReference type="InterPro" id="IPR036388">
    <property type="entry name" value="WH-like_DNA-bd_sf"/>
</dbReference>
<evidence type="ECO:0000256" key="4">
    <source>
        <dbReference type="ARBA" id="ARBA00023163"/>
    </source>
</evidence>
<dbReference type="EMBL" id="CP022741">
    <property type="protein sequence ID" value="ASU23531.1"/>
    <property type="molecule type" value="Genomic_DNA"/>
</dbReference>
<dbReference type="Pfam" id="PF03466">
    <property type="entry name" value="LysR_substrate"/>
    <property type="match status" value="1"/>
</dbReference>
<dbReference type="PANTHER" id="PTHR30118:SF15">
    <property type="entry name" value="TRANSCRIPTIONAL REGULATORY PROTEIN"/>
    <property type="match status" value="1"/>
</dbReference>
<dbReference type="KEGG" id="vqi:CCZ37_04365"/>
<evidence type="ECO:0000256" key="3">
    <source>
        <dbReference type="ARBA" id="ARBA00023125"/>
    </source>
</evidence>
<organism evidence="6 7">
    <name type="scientific">Vibrio qinghaiensis</name>
    <dbReference type="NCBI Taxonomy" id="2025808"/>
    <lineage>
        <taxon>Bacteria</taxon>
        <taxon>Pseudomonadati</taxon>
        <taxon>Pseudomonadota</taxon>
        <taxon>Gammaproteobacteria</taxon>
        <taxon>Vibrionales</taxon>
        <taxon>Vibrionaceae</taxon>
        <taxon>Vibrio</taxon>
    </lineage>
</organism>